<dbReference type="Pfam" id="PF17917">
    <property type="entry name" value="RT_RNaseH"/>
    <property type="match status" value="1"/>
</dbReference>
<dbReference type="InterPro" id="IPR043128">
    <property type="entry name" value="Rev_trsase/Diguanyl_cyclase"/>
</dbReference>
<dbReference type="GO" id="GO:0003964">
    <property type="term" value="F:RNA-directed DNA polymerase activity"/>
    <property type="evidence" value="ECO:0007669"/>
    <property type="project" value="UniProtKB-KW"/>
</dbReference>
<evidence type="ECO:0000256" key="4">
    <source>
        <dbReference type="ARBA" id="ARBA00022759"/>
    </source>
</evidence>
<evidence type="ECO:0000256" key="2">
    <source>
        <dbReference type="ARBA" id="ARBA00022695"/>
    </source>
</evidence>
<accession>A0AAV6TSS6</accession>
<evidence type="ECO:0000259" key="7">
    <source>
        <dbReference type="Pfam" id="PF00078"/>
    </source>
</evidence>
<dbReference type="CDD" id="cd09274">
    <property type="entry name" value="RNase_HI_RT_Ty3"/>
    <property type="match status" value="1"/>
</dbReference>
<keyword evidence="1" id="KW-0808">Transferase</keyword>
<dbReference type="GO" id="GO:0004519">
    <property type="term" value="F:endonuclease activity"/>
    <property type="evidence" value="ECO:0007669"/>
    <property type="project" value="UniProtKB-KW"/>
</dbReference>
<dbReference type="Gene3D" id="3.30.70.270">
    <property type="match status" value="1"/>
</dbReference>
<evidence type="ECO:0000256" key="1">
    <source>
        <dbReference type="ARBA" id="ARBA00022679"/>
    </source>
</evidence>
<comment type="caution">
    <text evidence="9">The sequence shown here is derived from an EMBL/GenBank/DDBJ whole genome shotgun (WGS) entry which is preliminary data.</text>
</comment>
<evidence type="ECO:0000256" key="5">
    <source>
        <dbReference type="ARBA" id="ARBA00022801"/>
    </source>
</evidence>
<keyword evidence="6" id="KW-0695">RNA-directed DNA polymerase</keyword>
<evidence type="ECO:0000313" key="9">
    <source>
        <dbReference type="EMBL" id="KAG8175122.1"/>
    </source>
</evidence>
<dbReference type="Gene3D" id="3.10.20.370">
    <property type="match status" value="1"/>
</dbReference>
<keyword evidence="2" id="KW-0548">Nucleotidyltransferase</keyword>
<keyword evidence="3" id="KW-0540">Nuclease</keyword>
<dbReference type="InterPro" id="IPR000477">
    <property type="entry name" value="RT_dom"/>
</dbReference>
<gene>
    <name evidence="9" type="ORF">JTE90_026991</name>
</gene>
<protein>
    <recommendedName>
        <fullName evidence="11">Reverse transcriptase RNase H-like domain-containing protein</fullName>
    </recommendedName>
</protein>
<dbReference type="Gene3D" id="3.10.10.10">
    <property type="entry name" value="HIV Type 1 Reverse Transcriptase, subunit A, domain 1"/>
    <property type="match status" value="1"/>
</dbReference>
<dbReference type="InterPro" id="IPR043502">
    <property type="entry name" value="DNA/RNA_pol_sf"/>
</dbReference>
<dbReference type="PANTHER" id="PTHR37984:SF5">
    <property type="entry name" value="PROTEIN NYNRIN-LIKE"/>
    <property type="match status" value="1"/>
</dbReference>
<organism evidence="9 10">
    <name type="scientific">Oedothorax gibbosus</name>
    <dbReference type="NCBI Taxonomy" id="931172"/>
    <lineage>
        <taxon>Eukaryota</taxon>
        <taxon>Metazoa</taxon>
        <taxon>Ecdysozoa</taxon>
        <taxon>Arthropoda</taxon>
        <taxon>Chelicerata</taxon>
        <taxon>Arachnida</taxon>
        <taxon>Araneae</taxon>
        <taxon>Araneomorphae</taxon>
        <taxon>Entelegynae</taxon>
        <taxon>Araneoidea</taxon>
        <taxon>Linyphiidae</taxon>
        <taxon>Erigoninae</taxon>
        <taxon>Oedothorax</taxon>
    </lineage>
</organism>
<evidence type="ECO:0000259" key="8">
    <source>
        <dbReference type="Pfam" id="PF17917"/>
    </source>
</evidence>
<feature type="domain" description="Reverse transcriptase RNase H-like" evidence="8">
    <location>
        <begin position="201"/>
        <end position="309"/>
    </location>
</feature>
<dbReference type="SUPFAM" id="SSF56672">
    <property type="entry name" value="DNA/RNA polymerases"/>
    <property type="match status" value="1"/>
</dbReference>
<dbReference type="GO" id="GO:0016787">
    <property type="term" value="F:hydrolase activity"/>
    <property type="evidence" value="ECO:0007669"/>
    <property type="project" value="UniProtKB-KW"/>
</dbReference>
<evidence type="ECO:0000256" key="3">
    <source>
        <dbReference type="ARBA" id="ARBA00022722"/>
    </source>
</evidence>
<dbReference type="Pfam" id="PF00078">
    <property type="entry name" value="RVT_1"/>
    <property type="match status" value="1"/>
</dbReference>
<keyword evidence="10" id="KW-1185">Reference proteome</keyword>
<name>A0AAV6TSS6_9ARAC</name>
<feature type="domain" description="Reverse transcriptase" evidence="7">
    <location>
        <begin position="67"/>
        <end position="179"/>
    </location>
</feature>
<dbReference type="AlphaFoldDB" id="A0AAV6TSS6"/>
<dbReference type="CDD" id="cd01647">
    <property type="entry name" value="RT_LTR"/>
    <property type="match status" value="1"/>
</dbReference>
<dbReference type="InterPro" id="IPR050951">
    <property type="entry name" value="Retrovirus_Pol_polyprotein"/>
</dbReference>
<dbReference type="EMBL" id="JAFNEN010001067">
    <property type="protein sequence ID" value="KAG8175122.1"/>
    <property type="molecule type" value="Genomic_DNA"/>
</dbReference>
<keyword evidence="4" id="KW-0255">Endonuclease</keyword>
<sequence>MTGVGAIKDVKVHLTLKPDAVPKFFKARPVPYALRKKVDEELDRLLEKGIIEPVKTSVWAAPVVPVLKRDGKVRICGDFKLTVNAATDLEQYPLPKIEDLFAQLSGGETFSKLDLQDAYCQFELDEESQDLVVINTHRGLFRYKRLPFGVASAPAICQREMEKMMQGQPGSSVYLDDLLEETAFQAAKEALKSSSLLIHFDNKKEVLVACDASPYGLGVVLSHPTPEGNRPIVFASRSLTKAEKNYSHLEKEALALVFGVTRFRNYLLGRKFTLITDHRPLLSLLSETKPVPTVAAARIQRWALTLAAYAYKIKFKPGKDHSNADAFSRLPVPENCQEPPQPAELVLMMQILESR</sequence>
<dbReference type="Proteomes" id="UP000827092">
    <property type="component" value="Unassembled WGS sequence"/>
</dbReference>
<reference evidence="9 10" key="1">
    <citation type="journal article" date="2022" name="Nat. Ecol. Evol.">
        <title>A masculinizing supergene underlies an exaggerated male reproductive morph in a spider.</title>
        <authorList>
            <person name="Hendrickx F."/>
            <person name="De Corte Z."/>
            <person name="Sonet G."/>
            <person name="Van Belleghem S.M."/>
            <person name="Kostlbacher S."/>
            <person name="Vangestel C."/>
        </authorList>
    </citation>
    <scope>NUCLEOTIDE SEQUENCE [LARGE SCALE GENOMIC DNA]</scope>
    <source>
        <strain evidence="9">W744_W776</strain>
    </source>
</reference>
<evidence type="ECO:0000313" key="10">
    <source>
        <dbReference type="Proteomes" id="UP000827092"/>
    </source>
</evidence>
<evidence type="ECO:0000256" key="6">
    <source>
        <dbReference type="ARBA" id="ARBA00022918"/>
    </source>
</evidence>
<evidence type="ECO:0008006" key="11">
    <source>
        <dbReference type="Google" id="ProtNLM"/>
    </source>
</evidence>
<proteinExistence type="predicted"/>
<dbReference type="InterPro" id="IPR041373">
    <property type="entry name" value="RT_RNaseH"/>
</dbReference>
<dbReference type="FunFam" id="3.10.20.370:FF:000001">
    <property type="entry name" value="Retrovirus-related Pol polyprotein from transposon 17.6-like protein"/>
    <property type="match status" value="1"/>
</dbReference>
<dbReference type="PANTHER" id="PTHR37984">
    <property type="entry name" value="PROTEIN CBG26694"/>
    <property type="match status" value="1"/>
</dbReference>
<keyword evidence="5" id="KW-0378">Hydrolase</keyword>